<accession>A0AAD7S480</accession>
<keyword evidence="3" id="KW-1185">Reference proteome</keyword>
<evidence type="ECO:0000313" key="3">
    <source>
        <dbReference type="Proteomes" id="UP001221898"/>
    </source>
</evidence>
<feature type="region of interest" description="Disordered" evidence="1">
    <location>
        <begin position="1"/>
        <end position="39"/>
    </location>
</feature>
<feature type="compositionally biased region" description="Basic and acidic residues" evidence="1">
    <location>
        <begin position="25"/>
        <end position="39"/>
    </location>
</feature>
<evidence type="ECO:0000256" key="1">
    <source>
        <dbReference type="SAM" id="MobiDB-lite"/>
    </source>
</evidence>
<evidence type="ECO:0000313" key="2">
    <source>
        <dbReference type="EMBL" id="KAJ8394506.1"/>
    </source>
</evidence>
<feature type="compositionally biased region" description="Low complexity" evidence="1">
    <location>
        <begin position="7"/>
        <end position="20"/>
    </location>
</feature>
<gene>
    <name evidence="2" type="ORF">AAFF_G00045160</name>
</gene>
<proteinExistence type="predicted"/>
<dbReference type="Proteomes" id="UP001221898">
    <property type="component" value="Unassembled WGS sequence"/>
</dbReference>
<dbReference type="AlphaFoldDB" id="A0AAD7S480"/>
<protein>
    <submittedName>
        <fullName evidence="2">Uncharacterized protein</fullName>
    </submittedName>
</protein>
<comment type="caution">
    <text evidence="2">The sequence shown here is derived from an EMBL/GenBank/DDBJ whole genome shotgun (WGS) entry which is preliminary data.</text>
</comment>
<dbReference type="EMBL" id="JAINUG010000125">
    <property type="protein sequence ID" value="KAJ8394506.1"/>
    <property type="molecule type" value="Genomic_DNA"/>
</dbReference>
<sequence>MPVVRGAMTTHATSASSPSSLQADKPGDTVPKEDLQSSKKIEKFDIPLDSLKKMFDKPKVHKTGLRLAPDFKKNMLIAMPGVDESGGLPHSTRLNRLQRRGKTWSVGLALAQC</sequence>
<reference evidence="2" key="1">
    <citation type="journal article" date="2023" name="Science">
        <title>Genome structures resolve the early diversification of teleost fishes.</title>
        <authorList>
            <person name="Parey E."/>
            <person name="Louis A."/>
            <person name="Montfort J."/>
            <person name="Bouchez O."/>
            <person name="Roques C."/>
            <person name="Iampietro C."/>
            <person name="Lluch J."/>
            <person name="Castinel A."/>
            <person name="Donnadieu C."/>
            <person name="Desvignes T."/>
            <person name="Floi Bucao C."/>
            <person name="Jouanno E."/>
            <person name="Wen M."/>
            <person name="Mejri S."/>
            <person name="Dirks R."/>
            <person name="Jansen H."/>
            <person name="Henkel C."/>
            <person name="Chen W.J."/>
            <person name="Zahm M."/>
            <person name="Cabau C."/>
            <person name="Klopp C."/>
            <person name="Thompson A.W."/>
            <person name="Robinson-Rechavi M."/>
            <person name="Braasch I."/>
            <person name="Lecointre G."/>
            <person name="Bobe J."/>
            <person name="Postlethwait J.H."/>
            <person name="Berthelot C."/>
            <person name="Roest Crollius H."/>
            <person name="Guiguen Y."/>
        </authorList>
    </citation>
    <scope>NUCLEOTIDE SEQUENCE</scope>
    <source>
        <strain evidence="2">NC1722</strain>
    </source>
</reference>
<name>A0AAD7S480_9TELE</name>
<organism evidence="2 3">
    <name type="scientific">Aldrovandia affinis</name>
    <dbReference type="NCBI Taxonomy" id="143900"/>
    <lineage>
        <taxon>Eukaryota</taxon>
        <taxon>Metazoa</taxon>
        <taxon>Chordata</taxon>
        <taxon>Craniata</taxon>
        <taxon>Vertebrata</taxon>
        <taxon>Euteleostomi</taxon>
        <taxon>Actinopterygii</taxon>
        <taxon>Neopterygii</taxon>
        <taxon>Teleostei</taxon>
        <taxon>Notacanthiformes</taxon>
        <taxon>Halosauridae</taxon>
        <taxon>Aldrovandia</taxon>
    </lineage>
</organism>